<dbReference type="Pfam" id="PF01370">
    <property type="entry name" value="Epimerase"/>
    <property type="match status" value="1"/>
</dbReference>
<dbReference type="AlphaFoldDB" id="A0A2Z4AJ83"/>
<name>A0A2Z4AJ83_9BACT</name>
<proteinExistence type="inferred from homology"/>
<accession>A0A2Z4AJ83</accession>
<evidence type="ECO:0000313" key="4">
    <source>
        <dbReference type="Proteomes" id="UP000247465"/>
    </source>
</evidence>
<dbReference type="GO" id="GO:0008743">
    <property type="term" value="F:L-threonine 3-dehydrogenase activity"/>
    <property type="evidence" value="ECO:0007669"/>
    <property type="project" value="TreeGrafter"/>
</dbReference>
<protein>
    <submittedName>
        <fullName evidence="3">Putative epimerase/dehydratase</fullName>
    </submittedName>
</protein>
<evidence type="ECO:0000313" key="3">
    <source>
        <dbReference type="EMBL" id="AWT60494.1"/>
    </source>
</evidence>
<dbReference type="PANTHER" id="PTHR42687:SF1">
    <property type="entry name" value="L-THREONINE 3-DEHYDROGENASE, MITOCHONDRIAL"/>
    <property type="match status" value="1"/>
</dbReference>
<reference evidence="3 4" key="1">
    <citation type="submission" date="2018-06" db="EMBL/GenBank/DDBJ databases">
        <title>Draft Genome Sequence of a Novel Marine Bacterium Related to the Verrucomicrobia.</title>
        <authorList>
            <person name="Vosseberg J."/>
            <person name="Martijn J."/>
            <person name="Ettema T.J.G."/>
        </authorList>
    </citation>
    <scope>NUCLEOTIDE SEQUENCE [LARGE SCALE GENOMIC DNA]</scope>
    <source>
        <strain evidence="3">TARA_B100001123</strain>
    </source>
</reference>
<dbReference type="PANTHER" id="PTHR42687">
    <property type="entry name" value="L-THREONINE 3-DEHYDROGENASE"/>
    <property type="match status" value="1"/>
</dbReference>
<evidence type="ECO:0000259" key="2">
    <source>
        <dbReference type="Pfam" id="PF01370"/>
    </source>
</evidence>
<organism evidence="3 4">
    <name type="scientific">Candidatus Moanibacter tarae</name>
    <dbReference type="NCBI Taxonomy" id="2200854"/>
    <lineage>
        <taxon>Bacteria</taxon>
        <taxon>Pseudomonadati</taxon>
        <taxon>Verrucomicrobiota</taxon>
        <taxon>Opitutia</taxon>
        <taxon>Puniceicoccales</taxon>
        <taxon>Puniceicoccales incertae sedis</taxon>
        <taxon>Candidatus Moanibacter</taxon>
    </lineage>
</organism>
<comment type="similarity">
    <text evidence="1">Belongs to the NAD(P)-dependent epimerase/dehydratase family.</text>
</comment>
<dbReference type="InterPro" id="IPR036291">
    <property type="entry name" value="NAD(P)-bd_dom_sf"/>
</dbReference>
<dbReference type="GO" id="GO:0006567">
    <property type="term" value="P:L-threonine catabolic process"/>
    <property type="evidence" value="ECO:0007669"/>
    <property type="project" value="TreeGrafter"/>
</dbReference>
<dbReference type="InterPro" id="IPR051225">
    <property type="entry name" value="NAD(P)_epim/dehydratase"/>
</dbReference>
<dbReference type="EMBL" id="CP029803">
    <property type="protein sequence ID" value="AWT60494.1"/>
    <property type="molecule type" value="Genomic_DNA"/>
</dbReference>
<sequence length="317" mass="35329">MNVLITGGMGNLGSRLLIPLVRRKYQVVLFDGRPDPLISSPEFEKTLYFEGDVTNLESIIQAVHQHEIDVIFHLASLLSAQSERESNLAWEINMTGTRNVLEAARLGGVSRVTFSSSLATYGPGIKEPLEIDAPMWPASLYGVTKVASECLGNYYHLRFGMDFRSIRFPTLVAPRGASGAASAFCSAIFVEAFEKGAFNFEVGPDATFPAIYIGDAIRAFLLLFDAPNERLSRRVYNVHGLGLSARELANAVLRILPETNITYTPNPTLSVIVDSWPQFIDDSMARIDWDWEADYDLDRMAIEIITQLRNRSYNENP</sequence>
<gene>
    <name evidence="3" type="ORF">DF168_01708</name>
</gene>
<dbReference type="KEGG" id="mtar:DF168_01708"/>
<dbReference type="Gene3D" id="3.40.50.720">
    <property type="entry name" value="NAD(P)-binding Rossmann-like Domain"/>
    <property type="match status" value="1"/>
</dbReference>
<feature type="domain" description="NAD-dependent epimerase/dehydratase" evidence="2">
    <location>
        <begin position="3"/>
        <end position="238"/>
    </location>
</feature>
<evidence type="ECO:0000256" key="1">
    <source>
        <dbReference type="ARBA" id="ARBA00007637"/>
    </source>
</evidence>
<dbReference type="InterPro" id="IPR001509">
    <property type="entry name" value="Epimerase_deHydtase"/>
</dbReference>
<dbReference type="Proteomes" id="UP000247465">
    <property type="component" value="Chromosome"/>
</dbReference>
<dbReference type="SUPFAM" id="SSF51735">
    <property type="entry name" value="NAD(P)-binding Rossmann-fold domains"/>
    <property type="match status" value="1"/>
</dbReference>